<feature type="transmembrane region" description="Helical" evidence="9">
    <location>
        <begin position="214"/>
        <end position="237"/>
    </location>
</feature>
<keyword evidence="9" id="KW-0999">Mitochondrion inner membrane</keyword>
<evidence type="ECO:0000313" key="10">
    <source>
        <dbReference type="EMBL" id="OMJ77170.1"/>
    </source>
</evidence>
<dbReference type="PROSITE" id="PS00943">
    <property type="entry name" value="UBIA"/>
    <property type="match status" value="1"/>
</dbReference>
<dbReference type="UniPathway" id="UPA00232"/>
<comment type="caution">
    <text evidence="10">The sequence shown here is derived from an EMBL/GenBank/DDBJ whole genome shotgun (WGS) entry which is preliminary data.</text>
</comment>
<name>A0A1R2BK76_9CILI</name>
<organism evidence="10 11">
    <name type="scientific">Stentor coeruleus</name>
    <dbReference type="NCBI Taxonomy" id="5963"/>
    <lineage>
        <taxon>Eukaryota</taxon>
        <taxon>Sar</taxon>
        <taxon>Alveolata</taxon>
        <taxon>Ciliophora</taxon>
        <taxon>Postciliodesmatophora</taxon>
        <taxon>Heterotrichea</taxon>
        <taxon>Heterotrichida</taxon>
        <taxon>Stentoridae</taxon>
        <taxon>Stentor</taxon>
    </lineage>
</organism>
<dbReference type="InterPro" id="IPR039653">
    <property type="entry name" value="Prenyltransferase"/>
</dbReference>
<evidence type="ECO:0000256" key="9">
    <source>
        <dbReference type="HAMAP-Rule" id="MF_03189"/>
    </source>
</evidence>
<comment type="cofactor">
    <cofactor evidence="1 9">
        <name>Mg(2+)</name>
        <dbReference type="ChEBI" id="CHEBI:18420"/>
    </cofactor>
</comment>
<dbReference type="AlphaFoldDB" id="A0A1R2BK76"/>
<dbReference type="GO" id="GO:0006744">
    <property type="term" value="P:ubiquinone biosynthetic process"/>
    <property type="evidence" value="ECO:0007669"/>
    <property type="project" value="UniProtKB-UniRule"/>
</dbReference>
<dbReference type="InterPro" id="IPR006370">
    <property type="entry name" value="HB_polyprenyltransferase-like"/>
</dbReference>
<dbReference type="EC" id="2.5.1.39" evidence="9"/>
<dbReference type="FunFam" id="1.20.120.1780:FF:000001">
    <property type="entry name" value="4-hydroxybenzoate octaprenyltransferase"/>
    <property type="match status" value="1"/>
</dbReference>
<evidence type="ECO:0000256" key="7">
    <source>
        <dbReference type="ARBA" id="ARBA00022989"/>
    </source>
</evidence>
<dbReference type="HAMAP" id="MF_01635">
    <property type="entry name" value="UbiA"/>
    <property type="match status" value="1"/>
</dbReference>
<dbReference type="PANTHER" id="PTHR11048:SF28">
    <property type="entry name" value="4-HYDROXYBENZOATE POLYPRENYLTRANSFERASE, MITOCHONDRIAL"/>
    <property type="match status" value="1"/>
</dbReference>
<keyword evidence="9" id="KW-0496">Mitochondrion</keyword>
<evidence type="ECO:0000256" key="5">
    <source>
        <dbReference type="ARBA" id="ARBA00022679"/>
    </source>
</evidence>
<dbReference type="Gene3D" id="1.10.357.140">
    <property type="entry name" value="UbiA prenyltransferase"/>
    <property type="match status" value="1"/>
</dbReference>
<keyword evidence="9" id="KW-0831">Ubiquinone biosynthesis</keyword>
<evidence type="ECO:0000313" key="11">
    <source>
        <dbReference type="Proteomes" id="UP000187209"/>
    </source>
</evidence>
<dbReference type="GO" id="GO:0005743">
    <property type="term" value="C:mitochondrial inner membrane"/>
    <property type="evidence" value="ECO:0007669"/>
    <property type="project" value="UniProtKB-SubCell"/>
</dbReference>
<comment type="catalytic activity">
    <reaction evidence="9">
        <text>an all-trans-polyprenyl diphosphate + 4-hydroxybenzoate = a 4-hydroxy-3-(all-trans-polyprenyl)benzoate + diphosphate</text>
        <dbReference type="Rhea" id="RHEA:44504"/>
        <dbReference type="Rhea" id="RHEA-COMP:9514"/>
        <dbReference type="Rhea" id="RHEA-COMP:9564"/>
        <dbReference type="ChEBI" id="CHEBI:17879"/>
        <dbReference type="ChEBI" id="CHEBI:33019"/>
        <dbReference type="ChEBI" id="CHEBI:58914"/>
        <dbReference type="ChEBI" id="CHEBI:78396"/>
        <dbReference type="EC" id="2.5.1.39"/>
    </reaction>
</comment>
<protein>
    <recommendedName>
        <fullName evidence="9">4-hydroxybenzoate polyprenyltransferase, mitochondrial</fullName>
        <shortName evidence="9">4-HB polyprenyltransferase</shortName>
        <ecNumber evidence="9">2.5.1.39</ecNumber>
    </recommendedName>
    <alternativeName>
        <fullName evidence="9">Para-hydroxybenzoate--polyprenyltransferase</fullName>
        <shortName evidence="9">PHB:PPT</shortName>
        <shortName evidence="9">PHB:polyprenyltransferase</shortName>
    </alternativeName>
</protein>
<proteinExistence type="inferred from homology"/>
<reference evidence="10 11" key="1">
    <citation type="submission" date="2016-11" db="EMBL/GenBank/DDBJ databases">
        <title>The macronuclear genome of Stentor coeruleus: a giant cell with tiny introns.</title>
        <authorList>
            <person name="Slabodnick M."/>
            <person name="Ruby J.G."/>
            <person name="Reiff S.B."/>
            <person name="Swart E.C."/>
            <person name="Gosai S."/>
            <person name="Prabakaran S."/>
            <person name="Witkowska E."/>
            <person name="Larue G.E."/>
            <person name="Fisher S."/>
            <person name="Freeman R.M."/>
            <person name="Gunawardena J."/>
            <person name="Chu W."/>
            <person name="Stover N.A."/>
            <person name="Gregory B.D."/>
            <person name="Nowacki M."/>
            <person name="Derisi J."/>
            <person name="Roy S.W."/>
            <person name="Marshall W.F."/>
            <person name="Sood P."/>
        </authorList>
    </citation>
    <scope>NUCLEOTIDE SEQUENCE [LARGE SCALE GENOMIC DNA]</scope>
    <source>
        <strain evidence="10">WM001</strain>
    </source>
</reference>
<gene>
    <name evidence="10" type="ORF">SteCoe_23314</name>
</gene>
<dbReference type="InterPro" id="IPR030470">
    <property type="entry name" value="UbiA_prenylTrfase_CS"/>
</dbReference>
<comment type="pathway">
    <text evidence="3">Secondary metabolite biosynthesis.</text>
</comment>
<dbReference type="GO" id="GO:0008412">
    <property type="term" value="F:4-hydroxybenzoate polyprenyltransferase activity"/>
    <property type="evidence" value="ECO:0007669"/>
    <property type="project" value="UniProtKB-EC"/>
</dbReference>
<keyword evidence="7 9" id="KW-1133">Transmembrane helix</keyword>
<evidence type="ECO:0000256" key="8">
    <source>
        <dbReference type="ARBA" id="ARBA00023136"/>
    </source>
</evidence>
<dbReference type="InterPro" id="IPR000537">
    <property type="entry name" value="UbiA_prenyltransferase"/>
</dbReference>
<comment type="function">
    <text evidence="9">Catalyzes the prenylation of para-hydroxybenzoate (PHB) with an all-trans polyprenyl group. Mediates the second step in the final reaction sequence of coenzyme Q (CoQ) biosynthesis, which is the condensation of the polyisoprenoid side chain with PHB, generating the first membrane-bound Q intermediate.</text>
</comment>
<evidence type="ECO:0000256" key="4">
    <source>
        <dbReference type="ARBA" id="ARBA00005985"/>
    </source>
</evidence>
<comment type="pathway">
    <text evidence="9">Cofactor biosynthesis; ubiquinone biosynthesis.</text>
</comment>
<keyword evidence="9" id="KW-0414">Isoprene biosynthesis</keyword>
<dbReference type="Proteomes" id="UP000187209">
    <property type="component" value="Unassembled WGS sequence"/>
</dbReference>
<feature type="transmembrane region" description="Helical" evidence="9">
    <location>
        <begin position="165"/>
        <end position="186"/>
    </location>
</feature>
<evidence type="ECO:0000256" key="1">
    <source>
        <dbReference type="ARBA" id="ARBA00001946"/>
    </source>
</evidence>
<feature type="transmembrane region" description="Helical" evidence="9">
    <location>
        <begin position="138"/>
        <end position="158"/>
    </location>
</feature>
<comment type="similarity">
    <text evidence="4 9">Belongs to the UbiA prenyltransferase family.</text>
</comment>
<dbReference type="Pfam" id="PF01040">
    <property type="entry name" value="UbiA"/>
    <property type="match status" value="1"/>
</dbReference>
<feature type="transmembrane region" description="Helical" evidence="9">
    <location>
        <begin position="88"/>
        <end position="111"/>
    </location>
</feature>
<keyword evidence="8 9" id="KW-0472">Membrane</keyword>
<evidence type="ECO:0000256" key="3">
    <source>
        <dbReference type="ARBA" id="ARBA00005179"/>
    </source>
</evidence>
<keyword evidence="5 9" id="KW-0808">Transferase</keyword>
<sequence length="295" mass="33014">MKAMQKLNAFIRLGRYDKPIGAMLVFWPCSFATALASSTFPDPINIACAFGASFMLRAAGCTANDLWDRKIDKQVTRTKLRPIASGEVSVSQGLCFFFINLPPLPVCWYLMGPVAKSSLLYTLPLMTLYPLAKRFTHWPQAVLGLAMNYGFVVNYLYITESLDPFVIPVYLGCWGWTLVYDSIYAYQDIKDDVKIGVKSTAVLWKEEYEKYCKIFTAVAGLGWISGGYLAGLGFGFYPVMAAAMTHMTYQWKTLDINDPKDCWKKFSNSQITGALVFLAFVAGRVTQKKGEDLTV</sequence>
<dbReference type="EMBL" id="MPUH01000590">
    <property type="protein sequence ID" value="OMJ77170.1"/>
    <property type="molecule type" value="Genomic_DNA"/>
</dbReference>
<accession>A0A1R2BK76</accession>
<dbReference type="PANTHER" id="PTHR11048">
    <property type="entry name" value="PRENYLTRANSFERASES"/>
    <property type="match status" value="1"/>
</dbReference>
<keyword evidence="6 9" id="KW-0812">Transmembrane</keyword>
<dbReference type="InterPro" id="IPR044878">
    <property type="entry name" value="UbiA_sf"/>
</dbReference>
<evidence type="ECO:0000256" key="2">
    <source>
        <dbReference type="ARBA" id="ARBA00004141"/>
    </source>
</evidence>
<dbReference type="GO" id="GO:0008299">
    <property type="term" value="P:isoprenoid biosynthetic process"/>
    <property type="evidence" value="ECO:0007669"/>
    <property type="project" value="UniProtKB-UniRule"/>
</dbReference>
<comment type="subcellular location">
    <subcellularLocation>
        <location evidence="2">Membrane</location>
        <topology evidence="2">Multi-pass membrane protein</topology>
    </subcellularLocation>
    <subcellularLocation>
        <location evidence="9">Mitochondrion inner membrane</location>
        <topology evidence="9">Multi-pass membrane protein</topology>
        <orientation evidence="9">Matrix side</orientation>
    </subcellularLocation>
</comment>
<dbReference type="CDD" id="cd13959">
    <property type="entry name" value="PT_UbiA_COQ2"/>
    <property type="match status" value="1"/>
</dbReference>
<keyword evidence="11" id="KW-1185">Reference proteome</keyword>
<dbReference type="OrthoDB" id="18170at2759"/>
<evidence type="ECO:0000256" key="6">
    <source>
        <dbReference type="ARBA" id="ARBA00022692"/>
    </source>
</evidence>
<dbReference type="FunFam" id="1.10.357.140:FF:000008">
    <property type="entry name" value="4-hydroxybenzoate octaprenyltransferase"/>
    <property type="match status" value="1"/>
</dbReference>